<dbReference type="AlphaFoldDB" id="A0A7S0Q3J2"/>
<feature type="transmembrane region" description="Helical" evidence="1">
    <location>
        <begin position="224"/>
        <end position="243"/>
    </location>
</feature>
<dbReference type="EMBL" id="HBEY01023179">
    <property type="protein sequence ID" value="CAD8607668.1"/>
    <property type="molecule type" value="Transcribed_RNA"/>
</dbReference>
<feature type="chain" id="PRO_5030623801" evidence="2">
    <location>
        <begin position="18"/>
        <end position="379"/>
    </location>
</feature>
<feature type="transmembrane region" description="Helical" evidence="1">
    <location>
        <begin position="120"/>
        <end position="140"/>
    </location>
</feature>
<keyword evidence="1" id="KW-0812">Transmembrane</keyword>
<feature type="transmembrane region" description="Helical" evidence="1">
    <location>
        <begin position="263"/>
        <end position="282"/>
    </location>
</feature>
<proteinExistence type="predicted"/>
<feature type="signal peptide" evidence="2">
    <location>
        <begin position="1"/>
        <end position="17"/>
    </location>
</feature>
<evidence type="ECO:0000256" key="1">
    <source>
        <dbReference type="SAM" id="Phobius"/>
    </source>
</evidence>
<feature type="transmembrane region" description="Helical" evidence="1">
    <location>
        <begin position="192"/>
        <end position="212"/>
    </location>
</feature>
<gene>
    <name evidence="3" type="ORF">CPEL01642_LOCUS11045</name>
</gene>
<feature type="transmembrane region" description="Helical" evidence="1">
    <location>
        <begin position="356"/>
        <end position="376"/>
    </location>
</feature>
<feature type="transmembrane region" description="Helical" evidence="1">
    <location>
        <begin position="161"/>
        <end position="186"/>
    </location>
</feature>
<accession>A0A7S0Q3J2</accession>
<dbReference type="PANTHER" id="PTHR33802:SF1">
    <property type="entry name" value="XK-RELATED PROTEIN"/>
    <property type="match status" value="1"/>
</dbReference>
<evidence type="ECO:0000256" key="2">
    <source>
        <dbReference type="SAM" id="SignalP"/>
    </source>
</evidence>
<sequence>MQCFLAIAVATASGCSANTAVPRLATPVSRSNHHFLVLRGGASNEMAAKDEQQQEPSLSAVFVAGVLGFAVLPTLLRLAYALATRSAVETAPTSPSLMQSLGMFTAAPSMPKLPPLPYPAVWQVLLAAAWVMNNIAVVVPGRYDGRSVMTSEKPTAAGANLFTPAGYAFIIWAPIFLGEGLMMLYLTNVQTPLGAAVAPAWCAAALAQSCWCAAFRPSVCGPRLLWVPALLLASTGAALGVAHRAIRTANVGALANCLVRVPVTLHFGWITAAALVNANNYLARTVASVRAKEAAAHASSLAAVAAVAYVSHTTADHVFAGVIAWALGWVAVDGSRAARGLLPEAPLDRVQWSARIGGALAAVLALLLALGLGAFGKRV</sequence>
<evidence type="ECO:0000313" key="3">
    <source>
        <dbReference type="EMBL" id="CAD8607668.1"/>
    </source>
</evidence>
<name>A0A7S0Q3J2_9EUKA</name>
<reference evidence="3" key="1">
    <citation type="submission" date="2021-01" db="EMBL/GenBank/DDBJ databases">
        <authorList>
            <person name="Corre E."/>
            <person name="Pelletier E."/>
            <person name="Niang G."/>
            <person name="Scheremetjew M."/>
            <person name="Finn R."/>
            <person name="Kale V."/>
            <person name="Holt S."/>
            <person name="Cochrane G."/>
            <person name="Meng A."/>
            <person name="Brown T."/>
            <person name="Cohen L."/>
        </authorList>
    </citation>
    <scope>NUCLEOTIDE SEQUENCE</scope>
    <source>
        <strain evidence="3">PLY182g</strain>
    </source>
</reference>
<organism evidence="3">
    <name type="scientific">Coccolithus braarudii</name>
    <dbReference type="NCBI Taxonomy" id="221442"/>
    <lineage>
        <taxon>Eukaryota</taxon>
        <taxon>Haptista</taxon>
        <taxon>Haptophyta</taxon>
        <taxon>Prymnesiophyceae</taxon>
        <taxon>Coccolithales</taxon>
        <taxon>Coccolithaceae</taxon>
        <taxon>Coccolithus</taxon>
    </lineage>
</organism>
<feature type="transmembrane region" description="Helical" evidence="1">
    <location>
        <begin position="58"/>
        <end position="80"/>
    </location>
</feature>
<dbReference type="PANTHER" id="PTHR33802">
    <property type="entry name" value="SI:CH211-161H7.5-RELATED"/>
    <property type="match status" value="1"/>
</dbReference>
<keyword evidence="2" id="KW-0732">Signal</keyword>
<protein>
    <submittedName>
        <fullName evidence="3">Uncharacterized protein</fullName>
    </submittedName>
</protein>
<keyword evidence="1" id="KW-0472">Membrane</keyword>
<keyword evidence="1" id="KW-1133">Transmembrane helix</keyword>